<dbReference type="Proteomes" id="UP000193380">
    <property type="component" value="Unassembled WGS sequence"/>
</dbReference>
<evidence type="ECO:0000256" key="3">
    <source>
        <dbReference type="ARBA" id="ARBA00022490"/>
    </source>
</evidence>
<dbReference type="PaxDb" id="8022-A0A060VZF5"/>
<dbReference type="AlphaFoldDB" id="A0A060VZF5"/>
<dbReference type="OrthoDB" id="10036464at2759"/>
<evidence type="ECO:0000256" key="5">
    <source>
        <dbReference type="ARBA" id="ARBA00022968"/>
    </source>
</evidence>
<dbReference type="EMBL" id="FR904348">
    <property type="protein sequence ID" value="CDQ60423.1"/>
    <property type="molecule type" value="Genomic_DNA"/>
</dbReference>
<proteinExistence type="predicted"/>
<evidence type="ECO:0000256" key="1">
    <source>
        <dbReference type="ARBA" id="ARBA00004323"/>
    </source>
</evidence>
<dbReference type="InterPro" id="IPR038757">
    <property type="entry name" value="BRAP"/>
</dbReference>
<evidence type="ECO:0000256" key="7">
    <source>
        <dbReference type="ARBA" id="ARBA00023034"/>
    </source>
</evidence>
<evidence type="ECO:0000256" key="8">
    <source>
        <dbReference type="ARBA" id="ARBA00023136"/>
    </source>
</evidence>
<sequence>MGTTLSEPCIYDKLSESIDILRQSGYRYGMSEREIEKFIKQVLETNEPRRDPPQFPILRATIKFVVAVGFLLVVVLAFTYPQTRPQLGVMYTGGHNWSSPLSHVRLLALPIAKKYNLQGFHEWWSVGPLRQGLVNCSGCAEVSSVLEVPETLRESAAMRRGPQPVLLKVRPPLQGGEYLCMQRQQLEELYSAHSGSMSILVEKDNLLSHDEGFPQGPANFTLLWRFTSVAREKVLRWLFPKAELCPLLDSAGTTLQRCLVTHSANSQSRGVRVLGWLVVGEGLPTVRVLPVHHCQKHCSSFNLWLGPGDMVYADPLYWQMELFPGRDQNIVCDGSTF</sequence>
<gene>
    <name evidence="10" type="ORF">GSONMT00081760001</name>
</gene>
<evidence type="ECO:0000313" key="11">
    <source>
        <dbReference type="Proteomes" id="UP000193380"/>
    </source>
</evidence>
<reference evidence="10" key="1">
    <citation type="journal article" date="2014" name="Nat. Commun.">
        <title>The rainbow trout genome provides novel insights into evolution after whole-genome duplication in vertebrates.</title>
        <authorList>
            <person name="Berthelot C."/>
            <person name="Brunet F."/>
            <person name="Chalopin D."/>
            <person name="Juanchich A."/>
            <person name="Bernard M."/>
            <person name="Noel B."/>
            <person name="Bento P."/>
            <person name="Da Silva C."/>
            <person name="Labadie K."/>
            <person name="Alberti A."/>
            <person name="Aury J.M."/>
            <person name="Louis A."/>
            <person name="Dehais P."/>
            <person name="Bardou P."/>
            <person name="Montfort J."/>
            <person name="Klopp C."/>
            <person name="Cabau C."/>
            <person name="Gaspin C."/>
            <person name="Thorgaard G.H."/>
            <person name="Boussaha M."/>
            <person name="Quillet E."/>
            <person name="Guyomard R."/>
            <person name="Galiana D."/>
            <person name="Bobe J."/>
            <person name="Volff J.N."/>
            <person name="Genet C."/>
            <person name="Wincker P."/>
            <person name="Jaillon O."/>
            <person name="Roest Crollius H."/>
            <person name="Guiguen Y."/>
        </authorList>
    </citation>
    <scope>NUCLEOTIDE SEQUENCE [LARGE SCALE GENOMIC DNA]</scope>
</reference>
<dbReference type="GO" id="GO:0000139">
    <property type="term" value="C:Golgi membrane"/>
    <property type="evidence" value="ECO:0007669"/>
    <property type="project" value="UniProtKB-SubCell"/>
</dbReference>
<comment type="subcellular location">
    <subcellularLocation>
        <location evidence="2">Cytoplasm</location>
    </subcellularLocation>
    <subcellularLocation>
        <location evidence="1">Golgi apparatus membrane</location>
        <topology evidence="1">Single-pass type II membrane protein</topology>
    </subcellularLocation>
</comment>
<evidence type="ECO:0000256" key="9">
    <source>
        <dbReference type="SAM" id="Phobius"/>
    </source>
</evidence>
<evidence type="ECO:0008006" key="12">
    <source>
        <dbReference type="Google" id="ProtNLM"/>
    </source>
</evidence>
<feature type="transmembrane region" description="Helical" evidence="9">
    <location>
        <begin position="60"/>
        <end position="80"/>
    </location>
</feature>
<dbReference type="STRING" id="8022.A0A060VZF5"/>
<name>A0A060VZF5_ONCMY</name>
<evidence type="ECO:0000256" key="4">
    <source>
        <dbReference type="ARBA" id="ARBA00022692"/>
    </source>
</evidence>
<keyword evidence="6 9" id="KW-1133">Transmembrane helix</keyword>
<keyword evidence="5" id="KW-0735">Signal-anchor</keyword>
<reference evidence="10" key="2">
    <citation type="submission" date="2014-03" db="EMBL/GenBank/DDBJ databases">
        <authorList>
            <person name="Genoscope - CEA"/>
        </authorList>
    </citation>
    <scope>NUCLEOTIDE SEQUENCE</scope>
</reference>
<keyword evidence="3" id="KW-0963">Cytoplasm</keyword>
<keyword evidence="4 9" id="KW-0812">Transmembrane</keyword>
<dbReference type="PANTHER" id="PTHR35259:SF1">
    <property type="entry name" value="BOMBESIN RECEPTOR-ACTIVATED PROTEIN C6ORF89"/>
    <property type="match status" value="1"/>
</dbReference>
<keyword evidence="8 9" id="KW-0472">Membrane</keyword>
<organism evidence="10 11">
    <name type="scientific">Oncorhynchus mykiss</name>
    <name type="common">Rainbow trout</name>
    <name type="synonym">Salmo gairdneri</name>
    <dbReference type="NCBI Taxonomy" id="8022"/>
    <lineage>
        <taxon>Eukaryota</taxon>
        <taxon>Metazoa</taxon>
        <taxon>Chordata</taxon>
        <taxon>Craniata</taxon>
        <taxon>Vertebrata</taxon>
        <taxon>Euteleostomi</taxon>
        <taxon>Actinopterygii</taxon>
        <taxon>Neopterygii</taxon>
        <taxon>Teleostei</taxon>
        <taxon>Protacanthopterygii</taxon>
        <taxon>Salmoniformes</taxon>
        <taxon>Salmonidae</taxon>
        <taxon>Salmoninae</taxon>
        <taxon>Oncorhynchus</taxon>
    </lineage>
</organism>
<dbReference type="PANTHER" id="PTHR35259">
    <property type="entry name" value="BOMBESIN RECEPTOR-ACTIVATED PROTEIN C6ORF89"/>
    <property type="match status" value="1"/>
</dbReference>
<keyword evidence="7" id="KW-0333">Golgi apparatus</keyword>
<evidence type="ECO:0000256" key="6">
    <source>
        <dbReference type="ARBA" id="ARBA00022989"/>
    </source>
</evidence>
<dbReference type="GO" id="GO:0005730">
    <property type="term" value="C:nucleolus"/>
    <property type="evidence" value="ECO:0007669"/>
    <property type="project" value="TreeGrafter"/>
</dbReference>
<accession>A0A060VZF5</accession>
<protein>
    <recommendedName>
        <fullName evidence="12">CF089 protein</fullName>
    </recommendedName>
</protein>
<evidence type="ECO:0000313" key="10">
    <source>
        <dbReference type="EMBL" id="CDQ60423.1"/>
    </source>
</evidence>
<evidence type="ECO:0000256" key="2">
    <source>
        <dbReference type="ARBA" id="ARBA00004496"/>
    </source>
</evidence>